<proteinExistence type="inferred from homology"/>
<gene>
    <name evidence="6" type="ORF">KSZ_14770</name>
</gene>
<keyword evidence="2 4" id="KW-0808">Transferase</keyword>
<keyword evidence="3" id="KW-0012">Acyltransferase</keyword>
<evidence type="ECO:0000313" key="7">
    <source>
        <dbReference type="Proteomes" id="UP000635565"/>
    </source>
</evidence>
<dbReference type="Pfam" id="PF00109">
    <property type="entry name" value="ketoacyl-synt"/>
    <property type="match status" value="1"/>
</dbReference>
<accession>A0ABQ3VDC7</accession>
<dbReference type="CDD" id="cd00834">
    <property type="entry name" value="KAS_I_II"/>
    <property type="match status" value="1"/>
</dbReference>
<evidence type="ECO:0000256" key="4">
    <source>
        <dbReference type="RuleBase" id="RU003694"/>
    </source>
</evidence>
<evidence type="ECO:0000313" key="6">
    <source>
        <dbReference type="EMBL" id="GHO83471.1"/>
    </source>
</evidence>
<dbReference type="InterPro" id="IPR016039">
    <property type="entry name" value="Thiolase-like"/>
</dbReference>
<keyword evidence="7" id="KW-1185">Reference proteome</keyword>
<comment type="similarity">
    <text evidence="1 4">Belongs to the thiolase-like superfamily. Beta-ketoacyl-ACP synthases family.</text>
</comment>
<name>A0ABQ3VDC7_9CHLR</name>
<dbReference type="SUPFAM" id="SSF53901">
    <property type="entry name" value="Thiolase-like"/>
    <property type="match status" value="2"/>
</dbReference>
<evidence type="ECO:0000259" key="5">
    <source>
        <dbReference type="PROSITE" id="PS52004"/>
    </source>
</evidence>
<organism evidence="6 7">
    <name type="scientific">Dictyobacter formicarum</name>
    <dbReference type="NCBI Taxonomy" id="2778368"/>
    <lineage>
        <taxon>Bacteria</taxon>
        <taxon>Bacillati</taxon>
        <taxon>Chloroflexota</taxon>
        <taxon>Ktedonobacteria</taxon>
        <taxon>Ktedonobacterales</taxon>
        <taxon>Dictyobacteraceae</taxon>
        <taxon>Dictyobacter</taxon>
    </lineage>
</organism>
<dbReference type="Gene3D" id="3.40.47.10">
    <property type="match status" value="2"/>
</dbReference>
<dbReference type="SMART" id="SM00825">
    <property type="entry name" value="PKS_KS"/>
    <property type="match status" value="1"/>
</dbReference>
<feature type="domain" description="Ketosynthase family 3 (KS3)" evidence="5">
    <location>
        <begin position="9"/>
        <end position="419"/>
    </location>
</feature>
<comment type="caution">
    <text evidence="6">The sequence shown here is derived from an EMBL/GenBank/DDBJ whole genome shotgun (WGS) entry which is preliminary data.</text>
</comment>
<sequence length="421" mass="45124">MGGMNNRQQRRVVISGLGVVAPNGIGQQAFWHATSNGISGISALRHEGEIPIRVAGVVRNFLVEDYIERKLVHRTDRMTHFALAAIQEALQDAHLHLDQEDAERVGAVIANTMGGVEFVLQQIEALYTRGPRFVSAYTAIAWLHVATIGQTAIRHHIQGYCKTPVNDTVGGLDALGMAYRAIQRGAADIIIAGGNEAFLNPFILLILAQQGQYVTGDDPTAYRPFDRRASGLILAEGAGICILEEYEHARARGATIYGEILGYGQTNDACGLQPPSEDGTRYARAICQALQAGNIPTEDVTYLSLDGRALPASDQGESEALRQVFGALLPHIPASVPRSMFGHSYAAAGAIDAITALLALKHGCIPPTLNCEELDPQHTFQLIRDQAYLLPEESRQRPGVAIVGGRGTGGANVALALRKGS</sequence>
<protein>
    <submittedName>
        <fullName evidence="6">3-oxoacyl-[acyl-carrier-protein] synthase 2</fullName>
    </submittedName>
</protein>
<dbReference type="PROSITE" id="PS52004">
    <property type="entry name" value="KS3_2"/>
    <property type="match status" value="1"/>
</dbReference>
<dbReference type="InterPro" id="IPR014031">
    <property type="entry name" value="Ketoacyl_synth_C"/>
</dbReference>
<dbReference type="EMBL" id="BNJJ01000003">
    <property type="protein sequence ID" value="GHO83471.1"/>
    <property type="molecule type" value="Genomic_DNA"/>
</dbReference>
<dbReference type="InterPro" id="IPR000794">
    <property type="entry name" value="Beta-ketoacyl_synthase"/>
</dbReference>
<dbReference type="InterPro" id="IPR014030">
    <property type="entry name" value="Ketoacyl_synth_N"/>
</dbReference>
<reference evidence="6 7" key="1">
    <citation type="journal article" date="2021" name="Int. J. Syst. Evol. Microbiol.">
        <title>Reticulibacter mediterranei gen. nov., sp. nov., within the new family Reticulibacteraceae fam. nov., and Ktedonospora formicarum gen. nov., sp. nov., Ktedonobacter robiniae sp. nov., Dictyobacter formicarum sp. nov. and Dictyobacter arantiisoli sp. nov., belonging to the class Ktedonobacteria.</title>
        <authorList>
            <person name="Yabe S."/>
            <person name="Zheng Y."/>
            <person name="Wang C.M."/>
            <person name="Sakai Y."/>
            <person name="Abe K."/>
            <person name="Yokota A."/>
            <person name="Donadio S."/>
            <person name="Cavaletti L."/>
            <person name="Monciardini P."/>
        </authorList>
    </citation>
    <scope>NUCLEOTIDE SEQUENCE [LARGE SCALE GENOMIC DNA]</scope>
    <source>
        <strain evidence="6 7">SOSP1-9</strain>
    </source>
</reference>
<dbReference type="PANTHER" id="PTHR11712">
    <property type="entry name" value="POLYKETIDE SYNTHASE-RELATED"/>
    <property type="match status" value="1"/>
</dbReference>
<evidence type="ECO:0000256" key="3">
    <source>
        <dbReference type="ARBA" id="ARBA00023315"/>
    </source>
</evidence>
<evidence type="ECO:0000256" key="1">
    <source>
        <dbReference type="ARBA" id="ARBA00008467"/>
    </source>
</evidence>
<dbReference type="Pfam" id="PF02801">
    <property type="entry name" value="Ketoacyl-synt_C"/>
    <property type="match status" value="1"/>
</dbReference>
<evidence type="ECO:0000256" key="2">
    <source>
        <dbReference type="ARBA" id="ARBA00022679"/>
    </source>
</evidence>
<dbReference type="PANTHER" id="PTHR11712:SF322">
    <property type="entry name" value="POLYKETIDE BETA-KETOACYL SYNTHASE 2-RELATED"/>
    <property type="match status" value="1"/>
</dbReference>
<dbReference type="InterPro" id="IPR020841">
    <property type="entry name" value="PKS_Beta-ketoAc_synthase_dom"/>
</dbReference>
<dbReference type="Proteomes" id="UP000635565">
    <property type="component" value="Unassembled WGS sequence"/>
</dbReference>